<dbReference type="Proteomes" id="UP001433268">
    <property type="component" value="Unassembled WGS sequence"/>
</dbReference>
<dbReference type="EMBL" id="JAQQWN010000008">
    <property type="protein sequence ID" value="KAK8070417.1"/>
    <property type="molecule type" value="Genomic_DNA"/>
</dbReference>
<evidence type="ECO:0000313" key="2">
    <source>
        <dbReference type="Proteomes" id="UP001433268"/>
    </source>
</evidence>
<reference evidence="1 2" key="1">
    <citation type="submission" date="2023-01" db="EMBL/GenBank/DDBJ databases">
        <title>Analysis of 21 Apiospora genomes using comparative genomics revels a genus with tremendous synthesis potential of carbohydrate active enzymes and secondary metabolites.</title>
        <authorList>
            <person name="Sorensen T."/>
        </authorList>
    </citation>
    <scope>NUCLEOTIDE SEQUENCE [LARGE SCALE GENOMIC DNA]</scope>
    <source>
        <strain evidence="1 2">CBS 114990</strain>
    </source>
</reference>
<name>A0ABR1VHR1_9PEZI</name>
<dbReference type="GeneID" id="92047995"/>
<dbReference type="RefSeq" id="XP_066664225.1">
    <property type="nucleotide sequence ID" value="XM_066814935.1"/>
</dbReference>
<accession>A0ABR1VHR1</accession>
<comment type="caution">
    <text evidence="1">The sequence shown here is derived from an EMBL/GenBank/DDBJ whole genome shotgun (WGS) entry which is preliminary data.</text>
</comment>
<keyword evidence="2" id="KW-1185">Reference proteome</keyword>
<proteinExistence type="predicted"/>
<protein>
    <submittedName>
        <fullName evidence="1">Uncharacterized protein</fullName>
    </submittedName>
</protein>
<gene>
    <name evidence="1" type="ORF">PG997_010620</name>
</gene>
<evidence type="ECO:0000313" key="1">
    <source>
        <dbReference type="EMBL" id="KAK8070417.1"/>
    </source>
</evidence>
<organism evidence="1 2">
    <name type="scientific">Apiospora hydei</name>
    <dbReference type="NCBI Taxonomy" id="1337664"/>
    <lineage>
        <taxon>Eukaryota</taxon>
        <taxon>Fungi</taxon>
        <taxon>Dikarya</taxon>
        <taxon>Ascomycota</taxon>
        <taxon>Pezizomycotina</taxon>
        <taxon>Sordariomycetes</taxon>
        <taxon>Xylariomycetidae</taxon>
        <taxon>Amphisphaeriales</taxon>
        <taxon>Apiosporaceae</taxon>
        <taxon>Apiospora</taxon>
    </lineage>
</organism>
<sequence length="418" mass="46407">MSDSVLSPKEELSAQWRNPEDILSLLLLIGGDIVQKSIAQLVGHRPFAPRQMGTKPRGYSALLARIPVTPVAFSFGWIAFGFNQVMSAVGDRRLLPAPEQSAIVVNCANAFTRDNKSWVLDRLLRDHEIRNRVDADIDSIRIDIFELGPLQQPNPDHVWWLGWLTILVQIGLAVASLGQGNGHKHAMIIIGKEGCPDLETLSTANIAARPETPICTFILAGLWVCLLVSVSGLKEQSWFLVGAGGLGMLQNAYAAGAKRPSSTTGIQLRPFQRMPTITGKSAEVPYEPDATVDIEAAGRDVQPLEAWMGSLKTPHPQKMPGWLESMAKTDGVPDWLEPAQTPADIIRVHGALKELEKWVPGAGLALIKIFFPAKLDFEEDNVRDNVNKKFWKRAWHTKRVRRNAEHARRRQEQTVHYD</sequence>